<dbReference type="AlphaFoldDB" id="A0A8T4LJA7"/>
<name>A0A8T4LJA7_9ARCH</name>
<proteinExistence type="predicted"/>
<reference evidence="2" key="2">
    <citation type="submission" date="2021-05" db="EMBL/GenBank/DDBJ databases">
        <title>Protein family content uncovers lineage relationships and bacterial pathway maintenance mechanisms in DPANN archaea.</title>
        <authorList>
            <person name="Castelle C.J."/>
            <person name="Meheust R."/>
            <person name="Jaffe A.L."/>
            <person name="Seitz K."/>
            <person name="Gong X."/>
            <person name="Baker B.J."/>
            <person name="Banfield J.F."/>
        </authorList>
    </citation>
    <scope>NUCLEOTIDE SEQUENCE</scope>
    <source>
        <strain evidence="2">RIFCSPLOWO2_01_FULL_58_19</strain>
    </source>
</reference>
<keyword evidence="1" id="KW-0812">Transmembrane</keyword>
<sequence length="105" mass="11667">MNPRESRAFGAGKLKHDRMIKITALVLTFGGSILAGLAFNEKILLPASKEIIIVLLAGILFLLLLFQNAKLNALEQILGWDEKAEEGKMNLLARWIDKAIKPITR</sequence>
<feature type="transmembrane region" description="Helical" evidence="1">
    <location>
        <begin position="20"/>
        <end position="39"/>
    </location>
</feature>
<feature type="transmembrane region" description="Helical" evidence="1">
    <location>
        <begin position="51"/>
        <end position="69"/>
    </location>
</feature>
<keyword evidence="1" id="KW-0472">Membrane</keyword>
<evidence type="ECO:0000256" key="1">
    <source>
        <dbReference type="SAM" id="Phobius"/>
    </source>
</evidence>
<gene>
    <name evidence="2" type="ORF">J4203_03775</name>
</gene>
<dbReference type="EMBL" id="JAGVWE010000003">
    <property type="protein sequence ID" value="MBS3062966.1"/>
    <property type="molecule type" value="Genomic_DNA"/>
</dbReference>
<reference evidence="2" key="1">
    <citation type="submission" date="2021-03" db="EMBL/GenBank/DDBJ databases">
        <authorList>
            <person name="Jaffe A."/>
        </authorList>
    </citation>
    <scope>NUCLEOTIDE SEQUENCE</scope>
    <source>
        <strain evidence="2">RIFCSPLOWO2_01_FULL_58_19</strain>
    </source>
</reference>
<organism evidence="2 3">
    <name type="scientific">Candidatus Iainarchaeum sp</name>
    <dbReference type="NCBI Taxonomy" id="3101447"/>
    <lineage>
        <taxon>Archaea</taxon>
        <taxon>Candidatus Iainarchaeota</taxon>
        <taxon>Candidatus Iainarchaeia</taxon>
        <taxon>Candidatus Iainarchaeales</taxon>
        <taxon>Candidatus Iainarchaeaceae</taxon>
        <taxon>Candidatus Iainarchaeum</taxon>
    </lineage>
</organism>
<comment type="caution">
    <text evidence="2">The sequence shown here is derived from an EMBL/GenBank/DDBJ whole genome shotgun (WGS) entry which is preliminary data.</text>
</comment>
<protein>
    <submittedName>
        <fullName evidence="2">Uncharacterized protein</fullName>
    </submittedName>
</protein>
<dbReference type="Proteomes" id="UP000678237">
    <property type="component" value="Unassembled WGS sequence"/>
</dbReference>
<evidence type="ECO:0000313" key="2">
    <source>
        <dbReference type="EMBL" id="MBS3062966.1"/>
    </source>
</evidence>
<evidence type="ECO:0000313" key="3">
    <source>
        <dbReference type="Proteomes" id="UP000678237"/>
    </source>
</evidence>
<keyword evidence="1" id="KW-1133">Transmembrane helix</keyword>
<accession>A0A8T4LJA7</accession>